<reference evidence="2" key="1">
    <citation type="submission" date="2019-11" db="EMBL/GenBank/DDBJ databases">
        <authorList>
            <person name="Feng L."/>
        </authorList>
    </citation>
    <scope>NUCLEOTIDE SEQUENCE</scope>
    <source>
        <strain evidence="2">CnexileLFYP112</strain>
    </source>
</reference>
<evidence type="ECO:0000313" key="2">
    <source>
        <dbReference type="EMBL" id="VYT00056.1"/>
    </source>
</evidence>
<gene>
    <name evidence="2" type="ORF">CNLFYP112_01610</name>
</gene>
<keyword evidence="1" id="KW-0472">Membrane</keyword>
<feature type="transmembrane region" description="Helical" evidence="1">
    <location>
        <begin position="21"/>
        <end position="54"/>
    </location>
</feature>
<keyword evidence="1" id="KW-1133">Transmembrane helix</keyword>
<accession>A0A6N2T8J5</accession>
<protein>
    <recommendedName>
        <fullName evidence="3">Zn-finger containing protein</fullName>
    </recommendedName>
</protein>
<name>A0A6N2T8J5_9FIRM</name>
<evidence type="ECO:0000256" key="1">
    <source>
        <dbReference type="SAM" id="Phobius"/>
    </source>
</evidence>
<dbReference type="AlphaFoldDB" id="A0A6N2T8J5"/>
<keyword evidence="1" id="KW-0812">Transmembrane</keyword>
<dbReference type="EMBL" id="CACRTG010000011">
    <property type="protein sequence ID" value="VYT00056.1"/>
    <property type="molecule type" value="Genomic_DNA"/>
</dbReference>
<sequence length="131" mass="15783">MKEKLQHFMMGRYGIDSFSKFLLGVTVFFCAIDLFFHSVVLNSWTLLLLIYTYYRVFSKNHSKRYQENMRFLQIKNKLLARFQREKSHMQQRKTHHIYTCPTCKQKIRIPKGKGRICITCPKCKTEFTRTS</sequence>
<organism evidence="2">
    <name type="scientific">[Clostridium] nexile</name>
    <dbReference type="NCBI Taxonomy" id="29361"/>
    <lineage>
        <taxon>Bacteria</taxon>
        <taxon>Bacillati</taxon>
        <taxon>Bacillota</taxon>
        <taxon>Clostridia</taxon>
        <taxon>Lachnospirales</taxon>
        <taxon>Lachnospiraceae</taxon>
        <taxon>Tyzzerella</taxon>
    </lineage>
</organism>
<evidence type="ECO:0008006" key="3">
    <source>
        <dbReference type="Google" id="ProtNLM"/>
    </source>
</evidence>
<proteinExistence type="predicted"/>